<proteinExistence type="predicted"/>
<sequence length="242" mass="27968">MFKQSRQSRIPSFRPDGCDYKYADFAGGIQIIQYRSYQRDIFIYHVRRHLLSLPLLRRALQSQKGYRDRLTSFDPIRYSVVVEGDEIPSGCIEAAYMPSILHSHGSALALRSDIEPGRVEWFIFSEPIHETVLSRIVYIDGGWNLQPGIDTNDPRKVFDLVGYAEKGLRTRTVRGANREHKGWHDSLCSAEEGKKNLRLTWKGYGNELKADQERRRREETIETADERERETDGLDLMDTGTS</sequence>
<keyword evidence="2" id="KW-1185">Reference proteome</keyword>
<evidence type="ECO:0000313" key="1">
    <source>
        <dbReference type="EMBL" id="KAJ8116219.1"/>
    </source>
</evidence>
<organism evidence="1 2">
    <name type="scientific">Boeremia exigua</name>
    <dbReference type="NCBI Taxonomy" id="749465"/>
    <lineage>
        <taxon>Eukaryota</taxon>
        <taxon>Fungi</taxon>
        <taxon>Dikarya</taxon>
        <taxon>Ascomycota</taxon>
        <taxon>Pezizomycotina</taxon>
        <taxon>Dothideomycetes</taxon>
        <taxon>Pleosporomycetidae</taxon>
        <taxon>Pleosporales</taxon>
        <taxon>Pleosporineae</taxon>
        <taxon>Didymellaceae</taxon>
        <taxon>Boeremia</taxon>
    </lineage>
</organism>
<evidence type="ECO:0000313" key="2">
    <source>
        <dbReference type="Proteomes" id="UP001153331"/>
    </source>
</evidence>
<protein>
    <submittedName>
        <fullName evidence="1">Uncharacterized protein</fullName>
    </submittedName>
</protein>
<name>A0ACC2IM71_9PLEO</name>
<dbReference type="Proteomes" id="UP001153331">
    <property type="component" value="Unassembled WGS sequence"/>
</dbReference>
<dbReference type="EMBL" id="JAPHNI010000104">
    <property type="protein sequence ID" value="KAJ8116219.1"/>
    <property type="molecule type" value="Genomic_DNA"/>
</dbReference>
<gene>
    <name evidence="1" type="ORF">OPT61_g2323</name>
</gene>
<accession>A0ACC2IM71</accession>
<comment type="caution">
    <text evidence="1">The sequence shown here is derived from an EMBL/GenBank/DDBJ whole genome shotgun (WGS) entry which is preliminary data.</text>
</comment>
<reference evidence="1" key="1">
    <citation type="submission" date="2022-11" db="EMBL/GenBank/DDBJ databases">
        <title>Genome Sequence of Boeremia exigua.</title>
        <authorList>
            <person name="Buettner E."/>
        </authorList>
    </citation>
    <scope>NUCLEOTIDE SEQUENCE</scope>
    <source>
        <strain evidence="1">CU02</strain>
    </source>
</reference>